<keyword evidence="2" id="KW-1185">Reference proteome</keyword>
<accession>A0A1L7I234</accession>
<reference evidence="1 2" key="1">
    <citation type="submission" date="2016-07" db="EMBL/GenBank/DDBJ databases">
        <title>Multi-omics approach to identify versatile polysaccharide utilization systems of a marine flavobacterium Gramella flava.</title>
        <authorList>
            <person name="Tang K."/>
        </authorList>
    </citation>
    <scope>NUCLEOTIDE SEQUENCE [LARGE SCALE GENOMIC DNA]</scope>
    <source>
        <strain evidence="1 2">JLT2011</strain>
    </source>
</reference>
<dbReference type="EMBL" id="CP016359">
    <property type="protein sequence ID" value="APU67666.1"/>
    <property type="molecule type" value="Genomic_DNA"/>
</dbReference>
<proteinExistence type="predicted"/>
<sequence length="38" mass="4403">MECAHITMAIILNGKKPFKIELKVIFLKSVWTTSRLIE</sequence>
<gene>
    <name evidence="1" type="ORF">GRFL_0942</name>
</gene>
<dbReference type="KEGG" id="gfl:GRFL_0942"/>
<dbReference type="STRING" id="1229726.GRFL_0942"/>
<dbReference type="Proteomes" id="UP000186230">
    <property type="component" value="Chromosome"/>
</dbReference>
<dbReference type="AlphaFoldDB" id="A0A1L7I234"/>
<organism evidence="1 2">
    <name type="scientific">Christiangramia flava JLT2011</name>
    <dbReference type="NCBI Taxonomy" id="1229726"/>
    <lineage>
        <taxon>Bacteria</taxon>
        <taxon>Pseudomonadati</taxon>
        <taxon>Bacteroidota</taxon>
        <taxon>Flavobacteriia</taxon>
        <taxon>Flavobacteriales</taxon>
        <taxon>Flavobacteriaceae</taxon>
        <taxon>Christiangramia</taxon>
    </lineage>
</organism>
<evidence type="ECO:0000313" key="1">
    <source>
        <dbReference type="EMBL" id="APU67666.1"/>
    </source>
</evidence>
<name>A0A1L7I234_9FLAO</name>
<protein>
    <submittedName>
        <fullName evidence="1">Uncharacterized protein</fullName>
    </submittedName>
</protein>
<evidence type="ECO:0000313" key="2">
    <source>
        <dbReference type="Proteomes" id="UP000186230"/>
    </source>
</evidence>